<reference evidence="1 2" key="1">
    <citation type="submission" date="2020-10" db="EMBL/GenBank/DDBJ databases">
        <title>Connecting structure to function with the recovery of over 1000 high-quality activated sludge metagenome-assembled genomes encoding full-length rRNA genes using long-read sequencing.</title>
        <authorList>
            <person name="Singleton C.M."/>
            <person name="Petriglieri F."/>
            <person name="Kristensen J.M."/>
            <person name="Kirkegaard R.H."/>
            <person name="Michaelsen T.Y."/>
            <person name="Andersen M.H."/>
            <person name="Karst S.M."/>
            <person name="Dueholm M.S."/>
            <person name="Nielsen P.H."/>
            <person name="Albertsen M."/>
        </authorList>
    </citation>
    <scope>NUCLEOTIDE SEQUENCE [LARGE SCALE GENOMIC DNA]</scope>
    <source>
        <strain evidence="1">Lyne_18-Q3-R50-59_MAXAC.006</strain>
    </source>
</reference>
<dbReference type="InterPro" id="IPR027417">
    <property type="entry name" value="P-loop_NTPase"/>
</dbReference>
<gene>
    <name evidence="1" type="ORF">IPN02_14875</name>
</gene>
<accession>A0A936NFQ5</accession>
<dbReference type="Gene3D" id="3.40.50.300">
    <property type="entry name" value="P-loop containing nucleotide triphosphate hydrolases"/>
    <property type="match status" value="1"/>
</dbReference>
<dbReference type="EMBL" id="JADJZA010000008">
    <property type="protein sequence ID" value="MBK9298084.1"/>
    <property type="molecule type" value="Genomic_DNA"/>
</dbReference>
<sequence length="246" mass="26322">MDAEKAAEDESPATGPTPLVTAIQITLTEERGHIFGPLDLDLEAGGVTMLLAPASVPRTALLLALSGRMHLSAGTLTIMGHTNDPRATFKDSAVCCLDEIDEIAPAVTVRSIVTEYLRWNSPFFKWVPNADDAALEALCAETFGDVPLPQLGDFVENLPVVQQLLLKIALANIGKPPLLVVGRLDDVTSDDDQSQVLRRLVELGEHQSIIVGGTNRPPADWNIKVVDLHNMSAVPAYSTSGQEANA</sequence>
<evidence type="ECO:0008006" key="3">
    <source>
        <dbReference type="Google" id="ProtNLM"/>
    </source>
</evidence>
<comment type="caution">
    <text evidence="1">The sequence shown here is derived from an EMBL/GenBank/DDBJ whole genome shotgun (WGS) entry which is preliminary data.</text>
</comment>
<proteinExistence type="predicted"/>
<protein>
    <recommendedName>
        <fullName evidence="3">ABC transporter domain-containing protein</fullName>
    </recommendedName>
</protein>
<evidence type="ECO:0000313" key="1">
    <source>
        <dbReference type="EMBL" id="MBK9298084.1"/>
    </source>
</evidence>
<organism evidence="1 2">
    <name type="scientific">Candidatus Neomicrothrix subdominans</name>
    <dbReference type="NCBI Taxonomy" id="2954438"/>
    <lineage>
        <taxon>Bacteria</taxon>
        <taxon>Bacillati</taxon>
        <taxon>Actinomycetota</taxon>
        <taxon>Acidimicrobiia</taxon>
        <taxon>Acidimicrobiales</taxon>
        <taxon>Microthrixaceae</taxon>
        <taxon>Candidatus Neomicrothrix</taxon>
    </lineage>
</organism>
<dbReference type="AlphaFoldDB" id="A0A936NFQ5"/>
<dbReference type="SUPFAM" id="SSF52540">
    <property type="entry name" value="P-loop containing nucleoside triphosphate hydrolases"/>
    <property type="match status" value="1"/>
</dbReference>
<evidence type="ECO:0000313" key="2">
    <source>
        <dbReference type="Proteomes" id="UP000727993"/>
    </source>
</evidence>
<name>A0A936NFQ5_9ACTN</name>
<dbReference type="Proteomes" id="UP000727993">
    <property type="component" value="Unassembled WGS sequence"/>
</dbReference>